<dbReference type="AlphaFoldDB" id="A0A7W9AMC5"/>
<gene>
    <name evidence="1" type="ORF">FHR19_000308</name>
</gene>
<keyword evidence="2" id="KW-1185">Reference proteome</keyword>
<evidence type="ECO:0000313" key="2">
    <source>
        <dbReference type="Proteomes" id="UP000557739"/>
    </source>
</evidence>
<dbReference type="EMBL" id="JACIJJ010000001">
    <property type="protein sequence ID" value="MBB5696983.1"/>
    <property type="molecule type" value="Genomic_DNA"/>
</dbReference>
<comment type="caution">
    <text evidence="1">The sequence shown here is derived from an EMBL/GenBank/DDBJ whole genome shotgun (WGS) entry which is preliminary data.</text>
</comment>
<name>A0A7W9AMC5_9SPHN</name>
<proteinExistence type="predicted"/>
<organism evidence="1 2">
    <name type="scientific">Sphingomonas yantingensis</name>
    <dbReference type="NCBI Taxonomy" id="1241761"/>
    <lineage>
        <taxon>Bacteria</taxon>
        <taxon>Pseudomonadati</taxon>
        <taxon>Pseudomonadota</taxon>
        <taxon>Alphaproteobacteria</taxon>
        <taxon>Sphingomonadales</taxon>
        <taxon>Sphingomonadaceae</taxon>
        <taxon>Sphingomonas</taxon>
    </lineage>
</organism>
<evidence type="ECO:0000313" key="1">
    <source>
        <dbReference type="EMBL" id="MBB5696983.1"/>
    </source>
</evidence>
<sequence length="148" mass="16559">MYHGSTDEIGTLIERILGGDGTSKGFKDMRDRTAYVFVTGTHPSHLRQTWTQILSRVSRMSASATALDGRPASLQVDQRVVAKLDLANHPMVTKVREYVARGYRITISLGPNERKPYTKIYLSRGTGDATNLVTVQIDGSVLDHWRRK</sequence>
<dbReference type="RefSeq" id="WP_184023558.1">
    <property type="nucleotide sequence ID" value="NZ_JACIJJ010000001.1"/>
</dbReference>
<dbReference type="Proteomes" id="UP000557739">
    <property type="component" value="Unassembled WGS sequence"/>
</dbReference>
<accession>A0A7W9AMC5</accession>
<reference evidence="1 2" key="1">
    <citation type="submission" date="2020-08" db="EMBL/GenBank/DDBJ databases">
        <title>Genomic Encyclopedia of Type Strains, Phase IV (KMG-IV): sequencing the most valuable type-strain genomes for metagenomic binning, comparative biology and taxonomic classification.</title>
        <authorList>
            <person name="Goeker M."/>
        </authorList>
    </citation>
    <scope>NUCLEOTIDE SEQUENCE [LARGE SCALE GENOMIC DNA]</scope>
    <source>
        <strain evidence="1 2">DSM 27244</strain>
    </source>
</reference>
<protein>
    <submittedName>
        <fullName evidence="1">Uncharacterized protein</fullName>
    </submittedName>
</protein>